<reference evidence="6" key="1">
    <citation type="submission" date="2011-02" db="EMBL/GenBank/DDBJ databases">
        <title>Complete sequence of Methanobacterium sp. AL-21.</title>
        <authorList>
            <consortium name="US DOE Joint Genome Institute"/>
            <person name="Lucas S."/>
            <person name="Copeland A."/>
            <person name="Lapidus A."/>
            <person name="Cheng J.-F."/>
            <person name="Goodwin L."/>
            <person name="Pitluck S."/>
            <person name="Chertkov O."/>
            <person name="Detter J.C."/>
            <person name="Han C."/>
            <person name="Tapia R."/>
            <person name="Land M."/>
            <person name="Hauser L."/>
            <person name="Kyrpides N."/>
            <person name="Ivanova N."/>
            <person name="Mikhailova N."/>
            <person name="Pagani I."/>
            <person name="Cadillo-Quiroz H."/>
            <person name="Imachi H."/>
            <person name="Zinder S."/>
            <person name="Liu W."/>
            <person name="Woyke T."/>
        </authorList>
    </citation>
    <scope>NUCLEOTIDE SEQUENCE [LARGE SCALE GENOMIC DNA]</scope>
    <source>
        <strain evidence="6">AL-21</strain>
    </source>
</reference>
<proteinExistence type="inferred from homology"/>
<dbReference type="eggNOG" id="arCOG01383">
    <property type="taxonomic scope" value="Archaea"/>
</dbReference>
<dbReference type="Gene3D" id="3.90.550.10">
    <property type="entry name" value="Spore Coat Polysaccharide Biosynthesis Protein SpsA, Chain A"/>
    <property type="match status" value="1"/>
</dbReference>
<protein>
    <submittedName>
        <fullName evidence="5">Glycosyl transferase family 2</fullName>
    </submittedName>
</protein>
<dbReference type="GO" id="GO:0016757">
    <property type="term" value="F:glycosyltransferase activity"/>
    <property type="evidence" value="ECO:0007669"/>
    <property type="project" value="UniProtKB-KW"/>
</dbReference>
<organism evidence="5 6">
    <name type="scientific">Methanobacterium lacus (strain AL-21)</name>
    <dbReference type="NCBI Taxonomy" id="877455"/>
    <lineage>
        <taxon>Archaea</taxon>
        <taxon>Methanobacteriati</taxon>
        <taxon>Methanobacteriota</taxon>
        <taxon>Methanomada group</taxon>
        <taxon>Methanobacteria</taxon>
        <taxon>Methanobacteriales</taxon>
        <taxon>Methanobacteriaceae</taxon>
        <taxon>Methanobacterium</taxon>
    </lineage>
</organism>
<reference evidence="5 6" key="2">
    <citation type="journal article" date="2014" name="Int. J. Syst. Evol. Microbiol.">
        <title>Methanobacterium paludis sp. nov. and a novel strain of Methanobacterium lacus isolated from northern peatlands.</title>
        <authorList>
            <person name="Cadillo-Quiroz H."/>
            <person name="Brauer S.L."/>
            <person name="Goodson N."/>
            <person name="Yavitt J.B."/>
            <person name="Zinder S.H."/>
        </authorList>
    </citation>
    <scope>NUCLEOTIDE SEQUENCE [LARGE SCALE GENOMIC DNA]</scope>
    <source>
        <strain evidence="5 6">AL-21</strain>
    </source>
</reference>
<evidence type="ECO:0000256" key="4">
    <source>
        <dbReference type="SAM" id="Phobius"/>
    </source>
</evidence>
<dbReference type="Proteomes" id="UP000007490">
    <property type="component" value="Chromosome"/>
</dbReference>
<comment type="similarity">
    <text evidence="1">Belongs to the glycosyltransferase 2 family.</text>
</comment>
<keyword evidence="3 5" id="KW-0808">Transferase</keyword>
<dbReference type="PANTHER" id="PTHR43179">
    <property type="entry name" value="RHAMNOSYLTRANSFERASE WBBL"/>
    <property type="match status" value="1"/>
</dbReference>
<dbReference type="InterPro" id="IPR029044">
    <property type="entry name" value="Nucleotide-diphossugar_trans"/>
</dbReference>
<dbReference type="OrthoDB" id="46222at2157"/>
<feature type="transmembrane region" description="Helical" evidence="4">
    <location>
        <begin position="312"/>
        <end position="330"/>
    </location>
</feature>
<dbReference type="KEGG" id="mel:Metbo_0892"/>
<dbReference type="STRING" id="877455.Metbo_0892"/>
<keyword evidence="2" id="KW-0328">Glycosyltransferase</keyword>
<evidence type="ECO:0000256" key="3">
    <source>
        <dbReference type="ARBA" id="ARBA00022679"/>
    </source>
</evidence>
<gene>
    <name evidence="5" type="ordered locus">Metbo_0892</name>
</gene>
<evidence type="ECO:0000313" key="5">
    <source>
        <dbReference type="EMBL" id="ADZ09141.1"/>
    </source>
</evidence>
<dbReference type="SUPFAM" id="SSF53448">
    <property type="entry name" value="Nucleotide-diphospho-sugar transferases"/>
    <property type="match status" value="1"/>
</dbReference>
<dbReference type="AlphaFoldDB" id="F0TBR4"/>
<dbReference type="Pfam" id="PF13641">
    <property type="entry name" value="Glyco_tranf_2_3"/>
    <property type="match status" value="1"/>
</dbReference>
<evidence type="ECO:0000256" key="1">
    <source>
        <dbReference type="ARBA" id="ARBA00006739"/>
    </source>
</evidence>
<dbReference type="GeneID" id="10277341"/>
<dbReference type="EMBL" id="CP002551">
    <property type="protein sequence ID" value="ADZ09141.1"/>
    <property type="molecule type" value="Genomic_DNA"/>
</dbReference>
<keyword evidence="6" id="KW-1185">Reference proteome</keyword>
<dbReference type="HOGENOM" id="CLU_023845_4_1_2"/>
<keyword evidence="4" id="KW-0812">Transmembrane</keyword>
<dbReference type="PANTHER" id="PTHR43179:SF12">
    <property type="entry name" value="GALACTOFURANOSYLTRANSFERASE GLFT2"/>
    <property type="match status" value="1"/>
</dbReference>
<keyword evidence="4" id="KW-0472">Membrane</keyword>
<accession>F0TBR4</accession>
<evidence type="ECO:0000313" key="6">
    <source>
        <dbReference type="Proteomes" id="UP000007490"/>
    </source>
</evidence>
<sequence>MDTVLKENSAYPNVVFIVLNWNGWQDTLECLKSIDKVNYPNYFFILVDNASEDDSIERIHGYCNTPLDDKINKESDIYLKIKNLVEIDFEDLNNVKIDLNTSLNSNRLKNMIMIKNDQNYGFTGGNNIALDFAKDNLKPDYYLLLNNDTVVEPDFLKNMMDSVQKHDNVGFAGPKIYYYNPEEVSNLLSFTGGTINLNTSEPSPIGKDQIDTGQYEADKVVDYVEGSCMLVSSELAESVGFFNQDYFTYWEEIDWCIRGKKAGFNTIYTHKAKIWHKCYGSDIGAMSIYYMIRNRFLFMKTNETMLQQFTSILYYFCYYFWKILFSLAFIRRDKTKLGSFLDGTIDGIKNIKGKK</sequence>
<keyword evidence="4" id="KW-1133">Transmembrane helix</keyword>
<evidence type="ECO:0000256" key="2">
    <source>
        <dbReference type="ARBA" id="ARBA00022676"/>
    </source>
</evidence>
<dbReference type="RefSeq" id="WP_013644492.1">
    <property type="nucleotide sequence ID" value="NC_015216.1"/>
</dbReference>
<dbReference type="CDD" id="cd04186">
    <property type="entry name" value="GT_2_like_c"/>
    <property type="match status" value="1"/>
</dbReference>
<name>F0TBR4_METLA</name>